<accession>A0A410P3K2</accession>
<gene>
    <name evidence="2" type="ORF">BU251_02395</name>
</gene>
<dbReference type="InterPro" id="IPR058575">
    <property type="entry name" value="NTP_transf_8_dom"/>
</dbReference>
<name>A0A410P3K2_VELA1</name>
<evidence type="ECO:0000313" key="2">
    <source>
        <dbReference type="EMBL" id="QAT16658.1"/>
    </source>
</evidence>
<dbReference type="RefSeq" id="WP_128699298.1">
    <property type="nucleotide sequence ID" value="NZ_CP019384.1"/>
</dbReference>
<dbReference type="Pfam" id="PF12281">
    <property type="entry name" value="NTP_transf_8"/>
    <property type="match status" value="1"/>
</dbReference>
<reference evidence="2 3" key="1">
    <citation type="submission" date="2017-01" db="EMBL/GenBank/DDBJ databases">
        <title>First insights into the biology of 'candidatus Vampirococcus archaeovorus'.</title>
        <authorList>
            <person name="Kizina J."/>
            <person name="Jordan S."/>
            <person name="Stueber K."/>
            <person name="Reinhardt R."/>
            <person name="Harder J."/>
        </authorList>
    </citation>
    <scope>NUCLEOTIDE SEQUENCE [LARGE SCALE GENOMIC DNA]</scope>
    <source>
        <strain evidence="2 3">LiM</strain>
    </source>
</reference>
<keyword evidence="3" id="KW-1185">Reference proteome</keyword>
<evidence type="ECO:0000313" key="3">
    <source>
        <dbReference type="Proteomes" id="UP000287243"/>
    </source>
</evidence>
<protein>
    <recommendedName>
        <fullName evidence="1">Nucleotidyltransferase-like domain-containing protein</fullName>
    </recommendedName>
</protein>
<sequence>MEKKQSDLCLEILRRFHAAGILDDLILIGSWCVYFYQDYFAGVPYIDQAAIKTRDIDFLIDAPSKIRHNVSIPEILKDLGFVTIYKGTKGYIKLDHPELILEFLVPEKGKGVDKPVPLPKLGVNAVALRFLSFLSGNTIKVEVENFSVTLPHPVNFALHKLIIFQCRFREGKAIKDRNTAVEILKALIKKGDVDILLQIFNSMIPKWQKKVIKGLEEAKEKDILNILDRDKS</sequence>
<organism evidence="2 3">
    <name type="scientific">Velamenicoccus archaeovorus</name>
    <dbReference type="NCBI Taxonomy" id="1930593"/>
    <lineage>
        <taxon>Bacteria</taxon>
        <taxon>Pseudomonadati</taxon>
        <taxon>Candidatus Omnitrophota</taxon>
        <taxon>Candidatus Velamenicoccus</taxon>
    </lineage>
</organism>
<dbReference type="EMBL" id="CP019384">
    <property type="protein sequence ID" value="QAT16658.1"/>
    <property type="molecule type" value="Genomic_DNA"/>
</dbReference>
<proteinExistence type="predicted"/>
<feature type="domain" description="Nucleotidyltransferase-like" evidence="1">
    <location>
        <begin position="11"/>
        <end position="187"/>
    </location>
</feature>
<dbReference type="AlphaFoldDB" id="A0A410P3K2"/>
<evidence type="ECO:0000259" key="1">
    <source>
        <dbReference type="Pfam" id="PF12281"/>
    </source>
</evidence>
<dbReference type="Proteomes" id="UP000287243">
    <property type="component" value="Chromosome"/>
</dbReference>
<dbReference type="OrthoDB" id="1805551at2"/>
<dbReference type="KEGG" id="vai:BU251_02395"/>